<keyword evidence="1" id="KW-0812">Transmembrane</keyword>
<feature type="transmembrane region" description="Helical" evidence="1">
    <location>
        <begin position="107"/>
        <end position="126"/>
    </location>
</feature>
<keyword evidence="1" id="KW-1133">Transmembrane helix</keyword>
<proteinExistence type="predicted"/>
<dbReference type="RefSeq" id="WP_388013367.1">
    <property type="nucleotide sequence ID" value="NZ_JBHUDT010000001.1"/>
</dbReference>
<feature type="transmembrane region" description="Helical" evidence="1">
    <location>
        <begin position="69"/>
        <end position="87"/>
    </location>
</feature>
<evidence type="ECO:0000313" key="3">
    <source>
        <dbReference type="Proteomes" id="UP001597441"/>
    </source>
</evidence>
<protein>
    <submittedName>
        <fullName evidence="2">Uncharacterized protein</fullName>
    </submittedName>
</protein>
<keyword evidence="3" id="KW-1185">Reference proteome</keyword>
<accession>A0ABW5JQ29</accession>
<keyword evidence="1" id="KW-0472">Membrane</keyword>
<evidence type="ECO:0000256" key="1">
    <source>
        <dbReference type="SAM" id="Phobius"/>
    </source>
</evidence>
<dbReference type="Proteomes" id="UP001597441">
    <property type="component" value="Unassembled WGS sequence"/>
</dbReference>
<feature type="transmembrane region" description="Helical" evidence="1">
    <location>
        <begin position="132"/>
        <end position="149"/>
    </location>
</feature>
<name>A0ABW5JQ29_9FLAO</name>
<evidence type="ECO:0000313" key="2">
    <source>
        <dbReference type="EMBL" id="MFD2533890.1"/>
    </source>
</evidence>
<sequence>MKTNYLLPNKFKIYGWILLGIGIILGIYLKSKDFETNILVTNVISALHENNFLYPEKGYSYFKVIENDIIDEICALLIIIGGILVGFSKEKIEDEYIYKLRKDSLVWAIITNYIILMLTIIFVYNFTFFDVLVFNMFTPLLFFIIRFNFLKLKSRSHEE</sequence>
<gene>
    <name evidence="2" type="ORF">ACFSQS_02150</name>
</gene>
<organism evidence="2 3">
    <name type="scientific">Gelatiniphilus marinus</name>
    <dbReference type="NCBI Taxonomy" id="1759464"/>
    <lineage>
        <taxon>Bacteria</taxon>
        <taxon>Pseudomonadati</taxon>
        <taxon>Bacteroidota</taxon>
        <taxon>Flavobacteriia</taxon>
        <taxon>Flavobacteriales</taxon>
        <taxon>Flavobacteriaceae</taxon>
        <taxon>Gelatiniphilus</taxon>
    </lineage>
</organism>
<reference evidence="3" key="1">
    <citation type="journal article" date="2019" name="Int. J. Syst. Evol. Microbiol.">
        <title>The Global Catalogue of Microorganisms (GCM) 10K type strain sequencing project: providing services to taxonomists for standard genome sequencing and annotation.</title>
        <authorList>
            <consortium name="The Broad Institute Genomics Platform"/>
            <consortium name="The Broad Institute Genome Sequencing Center for Infectious Disease"/>
            <person name="Wu L."/>
            <person name="Ma J."/>
        </authorList>
    </citation>
    <scope>NUCLEOTIDE SEQUENCE [LARGE SCALE GENOMIC DNA]</scope>
    <source>
        <strain evidence="3">KCTC 42903</strain>
    </source>
</reference>
<dbReference type="EMBL" id="JBHULK010000001">
    <property type="protein sequence ID" value="MFD2533890.1"/>
    <property type="molecule type" value="Genomic_DNA"/>
</dbReference>
<feature type="transmembrane region" description="Helical" evidence="1">
    <location>
        <begin position="12"/>
        <end position="29"/>
    </location>
</feature>
<comment type="caution">
    <text evidence="2">The sequence shown here is derived from an EMBL/GenBank/DDBJ whole genome shotgun (WGS) entry which is preliminary data.</text>
</comment>